<dbReference type="PANTHER" id="PTHR47055:SF3">
    <property type="entry name" value="PHORBOL-ESTER_DAG-TYPE DOMAIN-CONTAINING PROTEIN"/>
    <property type="match status" value="1"/>
</dbReference>
<evidence type="ECO:0000259" key="1">
    <source>
        <dbReference type="Pfam" id="PF13843"/>
    </source>
</evidence>
<organism evidence="2 3">
    <name type="scientific">Parnassius apollo</name>
    <name type="common">Apollo butterfly</name>
    <name type="synonym">Papilio apollo</name>
    <dbReference type="NCBI Taxonomy" id="110799"/>
    <lineage>
        <taxon>Eukaryota</taxon>
        <taxon>Metazoa</taxon>
        <taxon>Ecdysozoa</taxon>
        <taxon>Arthropoda</taxon>
        <taxon>Hexapoda</taxon>
        <taxon>Insecta</taxon>
        <taxon>Pterygota</taxon>
        <taxon>Neoptera</taxon>
        <taxon>Endopterygota</taxon>
        <taxon>Lepidoptera</taxon>
        <taxon>Glossata</taxon>
        <taxon>Ditrysia</taxon>
        <taxon>Papilionoidea</taxon>
        <taxon>Papilionidae</taxon>
        <taxon>Parnassiinae</taxon>
        <taxon>Parnassini</taxon>
        <taxon>Parnassius</taxon>
        <taxon>Parnassius</taxon>
    </lineage>
</organism>
<reference evidence="2" key="1">
    <citation type="submission" date="2021-04" db="EMBL/GenBank/DDBJ databases">
        <authorList>
            <person name="Tunstrom K."/>
        </authorList>
    </citation>
    <scope>NUCLEOTIDE SEQUENCE</scope>
</reference>
<dbReference type="OrthoDB" id="10057240at2759"/>
<protein>
    <submittedName>
        <fullName evidence="2">(apollo) hypothetical protein</fullName>
    </submittedName>
</protein>
<gene>
    <name evidence="2" type="ORF">PAPOLLO_LOCUS12534</name>
</gene>
<dbReference type="Proteomes" id="UP000691718">
    <property type="component" value="Unassembled WGS sequence"/>
</dbReference>
<feature type="domain" description="PiggyBac transposable element-derived protein" evidence="1">
    <location>
        <begin position="3"/>
        <end position="215"/>
    </location>
</feature>
<dbReference type="InterPro" id="IPR052638">
    <property type="entry name" value="PiggyBac_TE-derived"/>
</dbReference>
<accession>A0A8S3WZY2</accession>
<dbReference type="PANTHER" id="PTHR47055">
    <property type="entry name" value="DDE_TNP_1_7 DOMAIN-CONTAINING PROTEIN"/>
    <property type="match status" value="1"/>
</dbReference>
<dbReference type="InterPro" id="IPR029526">
    <property type="entry name" value="PGBD"/>
</dbReference>
<dbReference type="EMBL" id="CAJQZP010000885">
    <property type="protein sequence ID" value="CAG4993615.1"/>
    <property type="molecule type" value="Genomic_DNA"/>
</dbReference>
<evidence type="ECO:0000313" key="2">
    <source>
        <dbReference type="EMBL" id="CAG4993615.1"/>
    </source>
</evidence>
<dbReference type="Pfam" id="PF13843">
    <property type="entry name" value="DDE_Tnp_1_7"/>
    <property type="match status" value="1"/>
</dbReference>
<proteinExistence type="predicted"/>
<sequence length="217" mass="25377">MFKVRPLCNLIQRNFCQWGVLHENLSVDESLIKYFGCHPAKKFLRGEPVRFGYKNWVATSSHGYCNTFDIYCGKSANASSDSPKVKFYSPICKEHIVYFDNFFTNYQLPHDLRLQETRATGTIRDNRTKKLLSVKEMKKRPRAEYDYRFDTKNEIAVVRWKDNNVVTMGTNFDKIEPVGKVRRWCSTRRQKVNVNIPGLFVNYNKGMGGVDQMDHIP</sequence>
<evidence type="ECO:0000313" key="3">
    <source>
        <dbReference type="Proteomes" id="UP000691718"/>
    </source>
</evidence>
<dbReference type="AlphaFoldDB" id="A0A8S3WZY2"/>
<dbReference type="GO" id="GO:0043565">
    <property type="term" value="F:sequence-specific DNA binding"/>
    <property type="evidence" value="ECO:0007669"/>
    <property type="project" value="TreeGrafter"/>
</dbReference>
<name>A0A8S3WZY2_PARAO</name>
<comment type="caution">
    <text evidence="2">The sequence shown here is derived from an EMBL/GenBank/DDBJ whole genome shotgun (WGS) entry which is preliminary data.</text>
</comment>
<keyword evidence="3" id="KW-1185">Reference proteome</keyword>